<evidence type="ECO:0000256" key="1">
    <source>
        <dbReference type="SAM" id="MobiDB-lite"/>
    </source>
</evidence>
<sequence>MRWILAGFFVVAFASLASTGHAVTPGAVTTAVEAARETASVTQDVASRRHRRHVRHRRAISR</sequence>
<comment type="caution">
    <text evidence="3">The sequence shown here is derived from an EMBL/GenBank/DDBJ whole genome shotgun (WGS) entry which is preliminary data.</text>
</comment>
<accession>A0ABV6IMY2</accession>
<feature type="region of interest" description="Disordered" evidence="1">
    <location>
        <begin position="41"/>
        <end position="62"/>
    </location>
</feature>
<evidence type="ECO:0000313" key="4">
    <source>
        <dbReference type="Proteomes" id="UP001589789"/>
    </source>
</evidence>
<dbReference type="RefSeq" id="WP_377049062.1">
    <property type="nucleotide sequence ID" value="NZ_JBHLVZ010000002.1"/>
</dbReference>
<feature type="compositionally biased region" description="Basic residues" evidence="1">
    <location>
        <begin position="48"/>
        <end position="62"/>
    </location>
</feature>
<dbReference type="EMBL" id="JBHLVZ010000002">
    <property type="protein sequence ID" value="MFC0384931.1"/>
    <property type="molecule type" value="Genomic_DNA"/>
</dbReference>
<gene>
    <name evidence="3" type="ORF">ACFFIC_05115</name>
</gene>
<dbReference type="Proteomes" id="UP001589789">
    <property type="component" value="Unassembled WGS sequence"/>
</dbReference>
<evidence type="ECO:0000256" key="2">
    <source>
        <dbReference type="SAM" id="SignalP"/>
    </source>
</evidence>
<protein>
    <submittedName>
        <fullName evidence="3">Uncharacterized protein</fullName>
    </submittedName>
</protein>
<organism evidence="3 4">
    <name type="scientific">Muricoccus vinaceus</name>
    <dbReference type="NCBI Taxonomy" id="424704"/>
    <lineage>
        <taxon>Bacteria</taxon>
        <taxon>Pseudomonadati</taxon>
        <taxon>Pseudomonadota</taxon>
        <taxon>Alphaproteobacteria</taxon>
        <taxon>Acetobacterales</taxon>
        <taxon>Roseomonadaceae</taxon>
        <taxon>Muricoccus</taxon>
    </lineage>
</organism>
<proteinExistence type="predicted"/>
<keyword evidence="2" id="KW-0732">Signal</keyword>
<keyword evidence="4" id="KW-1185">Reference proteome</keyword>
<name>A0ABV6IMY2_9PROT</name>
<reference evidence="3 4" key="1">
    <citation type="submission" date="2024-09" db="EMBL/GenBank/DDBJ databases">
        <authorList>
            <person name="Sun Q."/>
            <person name="Mori K."/>
        </authorList>
    </citation>
    <scope>NUCLEOTIDE SEQUENCE [LARGE SCALE GENOMIC DNA]</scope>
    <source>
        <strain evidence="3 4">CCM 7468</strain>
    </source>
</reference>
<feature type="chain" id="PRO_5046515880" evidence="2">
    <location>
        <begin position="23"/>
        <end position="62"/>
    </location>
</feature>
<evidence type="ECO:0000313" key="3">
    <source>
        <dbReference type="EMBL" id="MFC0384931.1"/>
    </source>
</evidence>
<feature type="signal peptide" evidence="2">
    <location>
        <begin position="1"/>
        <end position="22"/>
    </location>
</feature>